<comment type="caution">
    <text evidence="1">The sequence shown here is derived from an EMBL/GenBank/DDBJ whole genome shotgun (WGS) entry which is preliminary data.</text>
</comment>
<evidence type="ECO:0000313" key="1">
    <source>
        <dbReference type="EMBL" id="RYR62352.1"/>
    </source>
</evidence>
<organism evidence="1 2">
    <name type="scientific">Arachis hypogaea</name>
    <name type="common">Peanut</name>
    <dbReference type="NCBI Taxonomy" id="3818"/>
    <lineage>
        <taxon>Eukaryota</taxon>
        <taxon>Viridiplantae</taxon>
        <taxon>Streptophyta</taxon>
        <taxon>Embryophyta</taxon>
        <taxon>Tracheophyta</taxon>
        <taxon>Spermatophyta</taxon>
        <taxon>Magnoliopsida</taxon>
        <taxon>eudicotyledons</taxon>
        <taxon>Gunneridae</taxon>
        <taxon>Pentapetalae</taxon>
        <taxon>rosids</taxon>
        <taxon>fabids</taxon>
        <taxon>Fabales</taxon>
        <taxon>Fabaceae</taxon>
        <taxon>Papilionoideae</taxon>
        <taxon>50 kb inversion clade</taxon>
        <taxon>dalbergioids sensu lato</taxon>
        <taxon>Dalbergieae</taxon>
        <taxon>Pterocarpus clade</taxon>
        <taxon>Arachis</taxon>
    </lineage>
</organism>
<accession>A0A445DGV6</accession>
<dbReference type="InterPro" id="IPR052592">
    <property type="entry name" value="LRR-RLK"/>
</dbReference>
<dbReference type="PANTHER" id="PTHR48054">
    <property type="entry name" value="RECEPTOR KINASE-LIKE PROTEIN XA21"/>
    <property type="match status" value="1"/>
</dbReference>
<evidence type="ECO:0000313" key="2">
    <source>
        <dbReference type="Proteomes" id="UP000289738"/>
    </source>
</evidence>
<evidence type="ECO:0008006" key="3">
    <source>
        <dbReference type="Google" id="ProtNLM"/>
    </source>
</evidence>
<proteinExistence type="predicted"/>
<dbReference type="SUPFAM" id="SSF52058">
    <property type="entry name" value="L domain-like"/>
    <property type="match status" value="1"/>
</dbReference>
<sequence length="172" mass="19094">MNVVLTPTLEAVKPPLAPPLRSLVPPFRSHSCRIETTISCSHSHSSLHSLTSSSSSLAIIFSPAPPFFHRFHRLLVPWPSTISPSIGKLTNLTNVRFFANYLNGTVPRELGNLSSLVVLHLARKLVNFIASSNHFIGPISVNLINCPSLYKARFKYNMLIGYADEDLEYILI</sequence>
<dbReference type="AlphaFoldDB" id="A0A445DGV6"/>
<protein>
    <recommendedName>
        <fullName evidence="3">LRR receptor-like serine/threonine-protein kinase</fullName>
    </recommendedName>
</protein>
<gene>
    <name evidence="1" type="ORF">Ahy_A04g019850</name>
</gene>
<name>A0A445DGV6_ARAHY</name>
<keyword evidence="2" id="KW-1185">Reference proteome</keyword>
<dbReference type="InterPro" id="IPR032675">
    <property type="entry name" value="LRR_dom_sf"/>
</dbReference>
<dbReference type="Proteomes" id="UP000289738">
    <property type="component" value="Chromosome A04"/>
</dbReference>
<dbReference type="STRING" id="3818.A0A445DGV6"/>
<reference evidence="1 2" key="1">
    <citation type="submission" date="2019-01" db="EMBL/GenBank/DDBJ databases">
        <title>Sequencing of cultivated peanut Arachis hypogaea provides insights into genome evolution and oil improvement.</title>
        <authorList>
            <person name="Chen X."/>
        </authorList>
    </citation>
    <scope>NUCLEOTIDE SEQUENCE [LARGE SCALE GENOMIC DNA]</scope>
    <source>
        <strain evidence="2">cv. Fuhuasheng</strain>
        <tissue evidence="1">Leaves</tissue>
    </source>
</reference>
<dbReference type="PANTHER" id="PTHR48054:SF26">
    <property type="entry name" value="LEUCINE-RICH REPEAT PROTEIN 1-RELATED"/>
    <property type="match status" value="1"/>
</dbReference>
<dbReference type="Gene3D" id="3.80.10.10">
    <property type="entry name" value="Ribonuclease Inhibitor"/>
    <property type="match status" value="1"/>
</dbReference>
<dbReference type="EMBL" id="SDMP01000004">
    <property type="protein sequence ID" value="RYR62352.1"/>
    <property type="molecule type" value="Genomic_DNA"/>
</dbReference>